<dbReference type="GO" id="GO:0051087">
    <property type="term" value="F:protein-folding chaperone binding"/>
    <property type="evidence" value="ECO:0007669"/>
    <property type="project" value="TreeGrafter"/>
</dbReference>
<accession>A0A832H5V6</accession>
<name>A0A832H5V6_9CYAN</name>
<feature type="transmembrane region" description="Helical" evidence="5">
    <location>
        <begin position="143"/>
        <end position="168"/>
    </location>
</feature>
<dbReference type="Pfam" id="PF00226">
    <property type="entry name" value="DnaJ"/>
    <property type="match status" value="1"/>
</dbReference>
<dbReference type="CDD" id="cd06257">
    <property type="entry name" value="DnaJ"/>
    <property type="match status" value="1"/>
</dbReference>
<evidence type="ECO:0000256" key="5">
    <source>
        <dbReference type="SAM" id="Phobius"/>
    </source>
</evidence>
<sequence length="472" mass="53052">MSFYIRKSVKFGPLRLNFSKSGIGVSAGVKGARIATGPRGTYIHLGRNGIYYRQKIDGSIVDTQPTTSKNSRASFDSSFGDVETTSIDNLIESTNKDTLAQINSRIQQPAFAWIVGILSTFLAGAIVLFAFSILNNVSSLLQIAFPVLVILSVLIAAGVWLFGIWVAWVTSQQEKLARTTTLQYKLDDEAKGKFVTVQNALESISKSACIWRVVSRTPTWDWKRNAGATSLIKRRRIRAGYMIPPFIQTRIKVYGLLLDSMQLYFFPDQVFVFQNGKYGAVDYTSLNVYGSPTRFIEDEGVPRDSQIVDYTWRYVRKDGGPDMRFRDNRQIPIAQYAYIELSSQTGLNLHFHVSNLAYAQQFTNALLDYIRYSQAPNASSSSDKSSSKSNYQGQTKKGEHKESAPKEENAYTILNIPSDATWEDISAAYKKMAQMYHPDKVAGLAPEYQAIAEKRMKIINAAYEELKRSHSR</sequence>
<dbReference type="InterPro" id="IPR036869">
    <property type="entry name" value="J_dom_sf"/>
</dbReference>
<feature type="compositionally biased region" description="Low complexity" evidence="4">
    <location>
        <begin position="379"/>
        <end position="389"/>
    </location>
</feature>
<dbReference type="PRINTS" id="PR00625">
    <property type="entry name" value="JDOMAIN"/>
</dbReference>
<dbReference type="PANTHER" id="PTHR44140:SF2">
    <property type="entry name" value="LD25575P"/>
    <property type="match status" value="1"/>
</dbReference>
<dbReference type="SMART" id="SM00271">
    <property type="entry name" value="DnaJ"/>
    <property type="match status" value="1"/>
</dbReference>
<evidence type="ECO:0000256" key="4">
    <source>
        <dbReference type="SAM" id="MobiDB-lite"/>
    </source>
</evidence>
<protein>
    <submittedName>
        <fullName evidence="7">DUF4236 domain-containing protein</fullName>
    </submittedName>
</protein>
<dbReference type="PROSITE" id="PS50076">
    <property type="entry name" value="DNAJ_2"/>
    <property type="match status" value="1"/>
</dbReference>
<evidence type="ECO:0000256" key="2">
    <source>
        <dbReference type="ARBA" id="ARBA00022729"/>
    </source>
</evidence>
<dbReference type="AlphaFoldDB" id="A0A832H5V6"/>
<dbReference type="GO" id="GO:0051787">
    <property type="term" value="F:misfolded protein binding"/>
    <property type="evidence" value="ECO:0007669"/>
    <property type="project" value="TreeGrafter"/>
</dbReference>
<reference evidence="7" key="1">
    <citation type="journal article" date="2020" name="mSystems">
        <title>Genome- and Community-Level Interaction Insights into Carbon Utilization and Element Cycling Functions of Hydrothermarchaeota in Hydrothermal Sediment.</title>
        <authorList>
            <person name="Zhou Z."/>
            <person name="Liu Y."/>
            <person name="Xu W."/>
            <person name="Pan J."/>
            <person name="Luo Z.H."/>
            <person name="Li M."/>
        </authorList>
    </citation>
    <scope>NUCLEOTIDE SEQUENCE [LARGE SCALE GENOMIC DNA]</scope>
    <source>
        <strain evidence="7">SpSt-402</strain>
    </source>
</reference>
<evidence type="ECO:0000313" key="7">
    <source>
        <dbReference type="EMBL" id="HGW95438.1"/>
    </source>
</evidence>
<proteinExistence type="predicted"/>
<dbReference type="GO" id="GO:0034975">
    <property type="term" value="P:protein folding in endoplasmic reticulum"/>
    <property type="evidence" value="ECO:0007669"/>
    <property type="project" value="TreeGrafter"/>
</dbReference>
<keyword evidence="3" id="KW-0256">Endoplasmic reticulum</keyword>
<keyword evidence="2" id="KW-0732">Signal</keyword>
<keyword evidence="5" id="KW-1133">Transmembrane helix</keyword>
<organism evidence="7">
    <name type="scientific">Oscillatoriales cyanobacterium SpSt-402</name>
    <dbReference type="NCBI Taxonomy" id="2282168"/>
    <lineage>
        <taxon>Bacteria</taxon>
        <taxon>Bacillati</taxon>
        <taxon>Cyanobacteriota</taxon>
        <taxon>Cyanophyceae</taxon>
        <taxon>Oscillatoriophycideae</taxon>
        <taxon>Oscillatoriales</taxon>
    </lineage>
</organism>
<dbReference type="EMBL" id="DSRD01000888">
    <property type="protein sequence ID" value="HGW95438.1"/>
    <property type="molecule type" value="Genomic_DNA"/>
</dbReference>
<keyword evidence="5" id="KW-0472">Membrane</keyword>
<feature type="region of interest" description="Disordered" evidence="4">
    <location>
        <begin position="376"/>
        <end position="410"/>
    </location>
</feature>
<feature type="domain" description="J" evidence="6">
    <location>
        <begin position="409"/>
        <end position="472"/>
    </location>
</feature>
<dbReference type="InterPro" id="IPR025330">
    <property type="entry name" value="DUF4236"/>
</dbReference>
<evidence type="ECO:0000256" key="1">
    <source>
        <dbReference type="ARBA" id="ARBA00004240"/>
    </source>
</evidence>
<evidence type="ECO:0000256" key="3">
    <source>
        <dbReference type="ARBA" id="ARBA00022824"/>
    </source>
</evidence>
<dbReference type="Pfam" id="PF14020">
    <property type="entry name" value="DUF4236"/>
    <property type="match status" value="1"/>
</dbReference>
<gene>
    <name evidence="7" type="ORF">ENR47_14345</name>
</gene>
<keyword evidence="5" id="KW-0812">Transmembrane</keyword>
<dbReference type="InterPro" id="IPR051727">
    <property type="entry name" value="DnaJ_C3_Co-chaperones"/>
</dbReference>
<dbReference type="Gene3D" id="1.10.287.110">
    <property type="entry name" value="DnaJ domain"/>
    <property type="match status" value="1"/>
</dbReference>
<dbReference type="InterPro" id="IPR001623">
    <property type="entry name" value="DnaJ_domain"/>
</dbReference>
<comment type="subcellular location">
    <subcellularLocation>
        <location evidence="1">Endoplasmic reticulum</location>
    </subcellularLocation>
</comment>
<comment type="caution">
    <text evidence="7">The sequence shown here is derived from an EMBL/GenBank/DDBJ whole genome shotgun (WGS) entry which is preliminary data.</text>
</comment>
<dbReference type="SUPFAM" id="SSF46565">
    <property type="entry name" value="Chaperone J-domain"/>
    <property type="match status" value="1"/>
</dbReference>
<dbReference type="PANTHER" id="PTHR44140">
    <property type="entry name" value="LD25575P"/>
    <property type="match status" value="1"/>
</dbReference>
<feature type="compositionally biased region" description="Basic and acidic residues" evidence="4">
    <location>
        <begin position="396"/>
        <end position="409"/>
    </location>
</feature>
<evidence type="ECO:0000259" key="6">
    <source>
        <dbReference type="PROSITE" id="PS50076"/>
    </source>
</evidence>
<feature type="transmembrane region" description="Helical" evidence="5">
    <location>
        <begin position="110"/>
        <end position="131"/>
    </location>
</feature>